<dbReference type="AlphaFoldDB" id="A0A162GH94"/>
<dbReference type="Proteomes" id="UP000465031">
    <property type="component" value="Chromosome"/>
</dbReference>
<evidence type="ECO:0000313" key="3">
    <source>
        <dbReference type="EMBL" id="QHC56673.1"/>
    </source>
</evidence>
<evidence type="ECO:0000259" key="1">
    <source>
        <dbReference type="Pfam" id="PF14525"/>
    </source>
</evidence>
<sequence>MTNDPTLDDPGTRLRTLGWTATAGGAALRIRSAGTSETRFGRAWTRGGEWESLPGEGAVYGLYAVEGTGTIEANGSESPYAPHRLVLLDGGEPAIVRIQRPTALYLWRFESGMLSAAPVRGRRGGREFPETATAPFRALTNSLLEADPAVAESIYAARASEYLLAAAFAGLDERRPRGSAA</sequence>
<dbReference type="InterPro" id="IPR035418">
    <property type="entry name" value="AraC-bd_2"/>
</dbReference>
<evidence type="ECO:0000313" key="2">
    <source>
        <dbReference type="EMBL" id="KZX21109.1"/>
    </source>
</evidence>
<evidence type="ECO:0000313" key="5">
    <source>
        <dbReference type="Proteomes" id="UP000465031"/>
    </source>
</evidence>
<dbReference type="EMBL" id="LIIN01000054">
    <property type="protein sequence ID" value="KZX21109.1"/>
    <property type="molecule type" value="Genomic_DNA"/>
</dbReference>
<evidence type="ECO:0000313" key="4">
    <source>
        <dbReference type="Proteomes" id="UP000076717"/>
    </source>
</evidence>
<reference evidence="2 4" key="1">
    <citation type="submission" date="2015-08" db="EMBL/GenBank/DDBJ databases">
        <title>Draft Genome Sequence of Rathayibacter sp. Strain VKM Ac-2596 Isolated from Leaf Gall Induced by Plant-Parasitic Nematodes.</title>
        <authorList>
            <person name="Vasilenko O.V."/>
            <person name="Starodumova I.P."/>
            <person name="Tarlachkov S.V."/>
            <person name="Dorofeeva L.V."/>
            <person name="Evtushenko L.I."/>
        </authorList>
    </citation>
    <scope>NUCLEOTIDE SEQUENCE [LARGE SCALE GENOMIC DNA]</scope>
    <source>
        <strain evidence="2 4">VKM Ac-2596</strain>
    </source>
</reference>
<dbReference type="KEGG" id="rte:GSU10_14255"/>
<reference evidence="3" key="2">
    <citation type="submission" date="2019-12" db="EMBL/GenBank/DDBJ databases">
        <title>Complete and Draft Genome Sequences of New Strains and Members of Some Known Species of the Genus Rathayibacter isolated from Plants.</title>
        <authorList>
            <person name="Tarlachkov S.V."/>
            <person name="Starodumova I.P."/>
            <person name="Dorofeeva L.V."/>
            <person name="Prisyazhnaya N.V."/>
            <person name="Leyn S.A."/>
            <person name="Zlamal J.E."/>
            <person name="Elane M.L."/>
            <person name="Osterman A.L."/>
            <person name="Nadler S.A."/>
            <person name="Subbotin S.A."/>
            <person name="Evtushenko L.I."/>
        </authorList>
    </citation>
    <scope>NUCLEOTIDE SEQUENCE</scope>
    <source>
        <strain evidence="3">VKM Ac-2761</strain>
    </source>
</reference>
<feature type="domain" description="Transcription regulator HTH AraC- type ligand binding" evidence="1">
    <location>
        <begin position="25"/>
        <end position="167"/>
    </location>
</feature>
<organism evidence="2 4">
    <name type="scientific">Rathayibacter tanaceti</name>
    <dbReference type="NCBI Taxonomy" id="1671680"/>
    <lineage>
        <taxon>Bacteria</taxon>
        <taxon>Bacillati</taxon>
        <taxon>Actinomycetota</taxon>
        <taxon>Actinomycetes</taxon>
        <taxon>Micrococcales</taxon>
        <taxon>Microbacteriaceae</taxon>
        <taxon>Rathayibacter</taxon>
    </lineage>
</organism>
<dbReference type="EMBL" id="CP047186">
    <property type="protein sequence ID" value="QHC56673.1"/>
    <property type="molecule type" value="Genomic_DNA"/>
</dbReference>
<keyword evidence="4" id="KW-1185">Reference proteome</keyword>
<dbReference type="Pfam" id="PF14525">
    <property type="entry name" value="AraC_binding_2"/>
    <property type="match status" value="1"/>
</dbReference>
<reference evidence="5" key="3">
    <citation type="submission" date="2019-12" db="EMBL/GenBank/DDBJ databases">
        <title>Complete and draft genome sequences of new strains and members of some known species of the genus Rathayibacter isolated from plants.</title>
        <authorList>
            <person name="Tarlachkov S.V."/>
            <person name="Starodumova I.P."/>
            <person name="Dorofeeva L.V."/>
            <person name="Prisyazhnaya N.V."/>
            <person name="Leyn S."/>
            <person name="Zlamal J."/>
            <person name="Elan M."/>
            <person name="Osterman A.L."/>
            <person name="Nadler S."/>
            <person name="Subbotin S.A."/>
            <person name="Evtushenko L.I."/>
        </authorList>
    </citation>
    <scope>NUCLEOTIDE SEQUENCE [LARGE SCALE GENOMIC DNA]</scope>
    <source>
        <strain evidence="5">VKM Ac-2761</strain>
    </source>
</reference>
<proteinExistence type="predicted"/>
<accession>A0A162GH94</accession>
<gene>
    <name evidence="2" type="ORF">ACH61_01765</name>
    <name evidence="3" type="ORF">GSU10_14255</name>
</gene>
<protein>
    <recommendedName>
        <fullName evidence="1">Transcription regulator HTH AraC- type ligand binding domain-containing protein</fullName>
    </recommendedName>
</protein>
<name>A0A162GH94_9MICO</name>
<dbReference type="Proteomes" id="UP000076717">
    <property type="component" value="Unassembled WGS sequence"/>
</dbReference>
<dbReference type="RefSeq" id="WP_068210923.1">
    <property type="nucleotide sequence ID" value="NZ_CP047186.1"/>
</dbReference>